<gene>
    <name evidence="10" type="ORF">OFUS_LOCUS18306</name>
</gene>
<dbReference type="InterPro" id="IPR002048">
    <property type="entry name" value="EF_hand_dom"/>
</dbReference>
<dbReference type="PRINTS" id="PR00704">
    <property type="entry name" value="CALPAIN"/>
</dbReference>
<protein>
    <submittedName>
        <fullName evidence="10">Uncharacterized protein</fullName>
    </submittedName>
</protein>
<keyword evidence="2 7" id="KW-0645">Protease</keyword>
<dbReference type="PROSITE" id="PS00018">
    <property type="entry name" value="EF_HAND_1"/>
    <property type="match status" value="1"/>
</dbReference>
<dbReference type="Pfam" id="PF13405">
    <property type="entry name" value="EF-hand_6"/>
    <property type="match status" value="1"/>
</dbReference>
<keyword evidence="4 7" id="KW-0788">Thiol protease</keyword>
<dbReference type="GO" id="GO:0005737">
    <property type="term" value="C:cytoplasm"/>
    <property type="evidence" value="ECO:0007669"/>
    <property type="project" value="TreeGrafter"/>
</dbReference>
<dbReference type="CDD" id="cd00044">
    <property type="entry name" value="CysPc"/>
    <property type="match status" value="1"/>
</dbReference>
<evidence type="ECO:0000256" key="7">
    <source>
        <dbReference type="PROSITE-ProRule" id="PRU00239"/>
    </source>
</evidence>
<evidence type="ECO:0000259" key="8">
    <source>
        <dbReference type="PROSITE" id="PS50203"/>
    </source>
</evidence>
<dbReference type="InterPro" id="IPR011992">
    <property type="entry name" value="EF-hand-dom_pair"/>
</dbReference>
<feature type="active site" evidence="6 7">
    <location>
        <position position="78"/>
    </location>
</feature>
<evidence type="ECO:0000256" key="2">
    <source>
        <dbReference type="ARBA" id="ARBA00022670"/>
    </source>
</evidence>
<sequence>MFKRTTRIDYKSAKEKCLKENRLFEDHEFPAIDSSIFYSKAPARGTIWKRPTEIYDQPLFQVGGMTRCDLDQGAIGDCWFIAAVATVATYPDLIEKIVPPNQSFQDEYAGIFRFFFWRYGEWVEVVVDDRLPTRGGRLIFCKNRDAYGQQTNEFWSALLEKAYAKLHGSYEALSGGKVQSALVDLTGGITEIMDLTNEDTLPENLYGLILKMFKKQSLMGCCIANKGSTTIREEKLPNGLIKGHAYSITRVVKGKIDGRNMQLIRLRNPWGASEWNGAWSDNSIECQDVPRHVRQELGMVIEEDGEFWMSMDDWFQNFTEMQICHLSPESFKTKVKRDWTVKEHNGSWVRGVSSGGCGNPPHEDMYWYNPQYLIRLEDPDEDDDDKKCTLIISLTQKHRRLMRSHLRVSYANLAIGFDIYRVKDNVRESLDGHNFDKRAMMMKRRCTKYLQYRETCDRFRFRPGLYCIIPATFKPGANGDFMLRVFTETSVYTEEIDDVTEPILAPEPEHDLLLSLFRRHCGEDQAIDAKELRIILNEAFYTDFNSTVGLEMEAARSLLAMLDTGVLEYDELKRLWTEVKVWRNVFEQFDKDNSGYMDVKEIRKAFKAIGFKMSKKALRSIVLRHGGKEGLVDVADFILCSSKVTTLYNRFAIGNNEGKERFDEWIQIAMSY</sequence>
<dbReference type="FunFam" id="2.60.120.380:FF:000011">
    <property type="entry name" value="Calpain 12"/>
    <property type="match status" value="1"/>
</dbReference>
<dbReference type="GO" id="GO:0004198">
    <property type="term" value="F:calcium-dependent cysteine-type endopeptidase activity"/>
    <property type="evidence" value="ECO:0007669"/>
    <property type="project" value="InterPro"/>
</dbReference>
<evidence type="ECO:0000256" key="6">
    <source>
        <dbReference type="PIRSR" id="PIRSR622684-1"/>
    </source>
</evidence>
<dbReference type="EMBL" id="CAIIXF020000009">
    <property type="protein sequence ID" value="CAH1793460.1"/>
    <property type="molecule type" value="Genomic_DNA"/>
</dbReference>
<keyword evidence="11" id="KW-1185">Reference proteome</keyword>
<dbReference type="SMART" id="SM00054">
    <property type="entry name" value="EFh"/>
    <property type="match status" value="1"/>
</dbReference>
<dbReference type="Pfam" id="PF00648">
    <property type="entry name" value="Peptidase_C2"/>
    <property type="match status" value="1"/>
</dbReference>
<dbReference type="PROSITE" id="PS50222">
    <property type="entry name" value="EF_HAND_2"/>
    <property type="match status" value="1"/>
</dbReference>
<dbReference type="InterPro" id="IPR001300">
    <property type="entry name" value="Peptidase_C2_calpain_cat"/>
</dbReference>
<keyword evidence="3 7" id="KW-0378">Hydrolase</keyword>
<dbReference type="Gene3D" id="2.60.120.380">
    <property type="match status" value="1"/>
</dbReference>
<feature type="active site" evidence="6 7">
    <location>
        <position position="244"/>
    </location>
</feature>
<evidence type="ECO:0000256" key="4">
    <source>
        <dbReference type="ARBA" id="ARBA00022807"/>
    </source>
</evidence>
<dbReference type="InterPro" id="IPR018247">
    <property type="entry name" value="EF_Hand_1_Ca_BS"/>
</dbReference>
<evidence type="ECO:0000256" key="5">
    <source>
        <dbReference type="ARBA" id="ARBA00022837"/>
    </source>
</evidence>
<name>A0A8S4PGK4_OWEFU</name>
<dbReference type="PROSITE" id="PS00139">
    <property type="entry name" value="THIOL_PROTEASE_CYS"/>
    <property type="match status" value="1"/>
</dbReference>
<dbReference type="PANTHER" id="PTHR10183">
    <property type="entry name" value="CALPAIN"/>
    <property type="match status" value="1"/>
</dbReference>
<dbReference type="Proteomes" id="UP000749559">
    <property type="component" value="Unassembled WGS sequence"/>
</dbReference>
<evidence type="ECO:0000313" key="11">
    <source>
        <dbReference type="Proteomes" id="UP000749559"/>
    </source>
</evidence>
<dbReference type="Gene3D" id="3.90.70.10">
    <property type="entry name" value="Cysteine proteinases"/>
    <property type="match status" value="1"/>
</dbReference>
<dbReference type="SUPFAM" id="SSF54001">
    <property type="entry name" value="Cysteine proteinases"/>
    <property type="match status" value="1"/>
</dbReference>
<dbReference type="FunFam" id="3.90.70.10:FF:000001">
    <property type="entry name" value="Calpain-1 catalytic subunit"/>
    <property type="match status" value="1"/>
</dbReference>
<dbReference type="SMART" id="SM00720">
    <property type="entry name" value="calpain_III"/>
    <property type="match status" value="1"/>
</dbReference>
<dbReference type="SUPFAM" id="SSF49758">
    <property type="entry name" value="Calpain large subunit, middle domain (domain III)"/>
    <property type="match status" value="1"/>
</dbReference>
<dbReference type="Gene3D" id="1.10.238.10">
    <property type="entry name" value="EF-hand"/>
    <property type="match status" value="1"/>
</dbReference>
<reference evidence="10" key="1">
    <citation type="submission" date="2022-03" db="EMBL/GenBank/DDBJ databases">
        <authorList>
            <person name="Martin C."/>
        </authorList>
    </citation>
    <scope>NUCLEOTIDE SEQUENCE</scope>
</reference>
<evidence type="ECO:0000256" key="3">
    <source>
        <dbReference type="ARBA" id="ARBA00022801"/>
    </source>
</evidence>
<dbReference type="OrthoDB" id="424753at2759"/>
<dbReference type="InterPro" id="IPR033883">
    <property type="entry name" value="C2_III"/>
</dbReference>
<dbReference type="CDD" id="cd00214">
    <property type="entry name" value="Calpain_III"/>
    <property type="match status" value="1"/>
</dbReference>
<dbReference type="InterPro" id="IPR022683">
    <property type="entry name" value="Calpain_III"/>
</dbReference>
<evidence type="ECO:0000313" key="10">
    <source>
        <dbReference type="EMBL" id="CAH1793460.1"/>
    </source>
</evidence>
<accession>A0A8S4PGK4</accession>
<dbReference type="InterPro" id="IPR022684">
    <property type="entry name" value="Calpain_cysteine_protease"/>
</dbReference>
<dbReference type="InterPro" id="IPR036213">
    <property type="entry name" value="Calpain_III_sf"/>
</dbReference>
<organism evidence="10 11">
    <name type="scientific">Owenia fusiformis</name>
    <name type="common">Polychaete worm</name>
    <dbReference type="NCBI Taxonomy" id="6347"/>
    <lineage>
        <taxon>Eukaryota</taxon>
        <taxon>Metazoa</taxon>
        <taxon>Spiralia</taxon>
        <taxon>Lophotrochozoa</taxon>
        <taxon>Annelida</taxon>
        <taxon>Polychaeta</taxon>
        <taxon>Sedentaria</taxon>
        <taxon>Canalipalpata</taxon>
        <taxon>Sabellida</taxon>
        <taxon>Oweniida</taxon>
        <taxon>Oweniidae</taxon>
        <taxon>Owenia</taxon>
    </lineage>
</organism>
<evidence type="ECO:0000259" key="9">
    <source>
        <dbReference type="PROSITE" id="PS50222"/>
    </source>
</evidence>
<feature type="domain" description="Calpain catalytic" evidence="8">
    <location>
        <begin position="23"/>
        <end position="327"/>
    </location>
</feature>
<feature type="active site" evidence="6 7">
    <location>
        <position position="268"/>
    </location>
</feature>
<dbReference type="AlphaFoldDB" id="A0A8S4PGK4"/>
<dbReference type="InterPro" id="IPR038765">
    <property type="entry name" value="Papain-like_cys_pep_sf"/>
</dbReference>
<dbReference type="InterPro" id="IPR000169">
    <property type="entry name" value="Pept_cys_AS"/>
</dbReference>
<dbReference type="GO" id="GO:0005509">
    <property type="term" value="F:calcium ion binding"/>
    <property type="evidence" value="ECO:0007669"/>
    <property type="project" value="InterPro"/>
</dbReference>
<keyword evidence="5" id="KW-0106">Calcium</keyword>
<dbReference type="InterPro" id="IPR022682">
    <property type="entry name" value="Calpain_domain_III"/>
</dbReference>
<feature type="domain" description="EF-hand" evidence="9">
    <location>
        <begin position="577"/>
        <end position="612"/>
    </location>
</feature>
<comment type="caution">
    <text evidence="10">The sequence shown here is derived from an EMBL/GenBank/DDBJ whole genome shotgun (WGS) entry which is preliminary data.</text>
</comment>
<dbReference type="PROSITE" id="PS50203">
    <property type="entry name" value="CALPAIN_CAT"/>
    <property type="match status" value="1"/>
</dbReference>
<dbReference type="PANTHER" id="PTHR10183:SF433">
    <property type="entry name" value="CALPAIN-A-RELATED"/>
    <property type="match status" value="1"/>
</dbReference>
<dbReference type="Pfam" id="PF01067">
    <property type="entry name" value="Calpain_III"/>
    <property type="match status" value="1"/>
</dbReference>
<dbReference type="SUPFAM" id="SSF47473">
    <property type="entry name" value="EF-hand"/>
    <property type="match status" value="1"/>
</dbReference>
<evidence type="ECO:0000256" key="1">
    <source>
        <dbReference type="ARBA" id="ARBA00007623"/>
    </source>
</evidence>
<comment type="similarity">
    <text evidence="1">Belongs to the peptidase C2 family.</text>
</comment>
<dbReference type="SMART" id="SM00230">
    <property type="entry name" value="CysPc"/>
    <property type="match status" value="1"/>
</dbReference>
<dbReference type="GO" id="GO:0006508">
    <property type="term" value="P:proteolysis"/>
    <property type="evidence" value="ECO:0007669"/>
    <property type="project" value="UniProtKB-KW"/>
</dbReference>
<proteinExistence type="inferred from homology"/>